<proteinExistence type="predicted"/>
<organism evidence="2 3">
    <name type="scientific">Felis catus</name>
    <name type="common">Cat</name>
    <name type="synonym">Felis silvestris catus</name>
    <dbReference type="NCBI Taxonomy" id="9685"/>
    <lineage>
        <taxon>Eukaryota</taxon>
        <taxon>Metazoa</taxon>
        <taxon>Chordata</taxon>
        <taxon>Craniata</taxon>
        <taxon>Vertebrata</taxon>
        <taxon>Euteleostomi</taxon>
        <taxon>Mammalia</taxon>
        <taxon>Eutheria</taxon>
        <taxon>Laurasiatheria</taxon>
        <taxon>Carnivora</taxon>
        <taxon>Feliformia</taxon>
        <taxon>Felidae</taxon>
        <taxon>Felinae</taxon>
        <taxon>Felis</taxon>
    </lineage>
</organism>
<keyword evidence="1" id="KW-0812">Transmembrane</keyword>
<name>A0ABI7ZUU8_FELCA</name>
<dbReference type="Ensembl" id="ENSFCTT00005071153.1">
    <property type="protein sequence ID" value="ENSFCTP00005050540.1"/>
    <property type="gene ID" value="ENSFCTG00005025076.1"/>
</dbReference>
<dbReference type="PROSITE" id="PS51257">
    <property type="entry name" value="PROKAR_LIPOPROTEIN"/>
    <property type="match status" value="1"/>
</dbReference>
<protein>
    <submittedName>
        <fullName evidence="2">Uncharacterized protein</fullName>
    </submittedName>
</protein>
<sequence length="118" mass="13763">MSNKKLLKLRSKRLLPVFSSGVLMVSCLTFRSFIHFEFIFVYGIRKWSSFILLHVAVQFSQHHLLKRLSFFHWILFPALSKISWPYICGSNSGFSILFHWSMCQYSIGTKTVLVITAL</sequence>
<accession>A0ABI7ZUU8</accession>
<keyword evidence="1" id="KW-1133">Transmembrane helix</keyword>
<dbReference type="Proteomes" id="UP000823872">
    <property type="component" value="Chromosome F2"/>
</dbReference>
<feature type="transmembrane region" description="Helical" evidence="1">
    <location>
        <begin position="14"/>
        <end position="33"/>
    </location>
</feature>
<reference evidence="2" key="3">
    <citation type="submission" date="2025-09" db="UniProtKB">
        <authorList>
            <consortium name="Ensembl"/>
        </authorList>
    </citation>
    <scope>IDENTIFICATION</scope>
    <source>
        <strain evidence="2">breed Abyssinian</strain>
    </source>
</reference>
<evidence type="ECO:0000313" key="2">
    <source>
        <dbReference type="Ensembl" id="ENSFCTP00005050540.1"/>
    </source>
</evidence>
<reference evidence="2 3" key="1">
    <citation type="submission" date="2021-02" db="EMBL/GenBank/DDBJ databases">
        <title>Safari Cat Assemblies.</title>
        <authorList>
            <person name="Bredemeyer K.R."/>
            <person name="Murphy W.J."/>
        </authorList>
    </citation>
    <scope>NUCLEOTIDE SEQUENCE [LARGE SCALE GENOMIC DNA]</scope>
</reference>
<evidence type="ECO:0000256" key="1">
    <source>
        <dbReference type="SAM" id="Phobius"/>
    </source>
</evidence>
<keyword evidence="1" id="KW-0472">Membrane</keyword>
<reference evidence="2" key="2">
    <citation type="submission" date="2025-08" db="UniProtKB">
        <authorList>
            <consortium name="Ensembl"/>
        </authorList>
    </citation>
    <scope>IDENTIFICATION</scope>
    <source>
        <strain evidence="2">breed Abyssinian</strain>
    </source>
</reference>
<gene>
    <name evidence="2" type="primary">ODF4</name>
</gene>
<dbReference type="GeneTree" id="ENSGT01140000286561"/>
<evidence type="ECO:0000313" key="3">
    <source>
        <dbReference type="Proteomes" id="UP000823872"/>
    </source>
</evidence>
<keyword evidence="3" id="KW-1185">Reference proteome</keyword>